<gene>
    <name evidence="3" type="ORF">Mth01_54650</name>
</gene>
<organism evidence="3 4">
    <name type="scientific">Sphaerimonospora thailandensis</name>
    <dbReference type="NCBI Taxonomy" id="795644"/>
    <lineage>
        <taxon>Bacteria</taxon>
        <taxon>Bacillati</taxon>
        <taxon>Actinomycetota</taxon>
        <taxon>Actinomycetes</taxon>
        <taxon>Streptosporangiales</taxon>
        <taxon>Streptosporangiaceae</taxon>
        <taxon>Sphaerimonospora</taxon>
    </lineage>
</organism>
<dbReference type="Proteomes" id="UP000610966">
    <property type="component" value="Unassembled WGS sequence"/>
</dbReference>
<keyword evidence="1" id="KW-0808">Transferase</keyword>
<proteinExistence type="predicted"/>
<evidence type="ECO:0000313" key="4">
    <source>
        <dbReference type="Proteomes" id="UP000610966"/>
    </source>
</evidence>
<protein>
    <recommendedName>
        <fullName evidence="2">Histidine kinase/HSP90-like ATPase domain-containing protein</fullName>
    </recommendedName>
</protein>
<evidence type="ECO:0000313" key="3">
    <source>
        <dbReference type="EMBL" id="GIH73212.1"/>
    </source>
</evidence>
<dbReference type="Pfam" id="PF13581">
    <property type="entry name" value="HATPase_c_2"/>
    <property type="match status" value="1"/>
</dbReference>
<dbReference type="InterPro" id="IPR050267">
    <property type="entry name" value="Anti-sigma-factor_SerPK"/>
</dbReference>
<evidence type="ECO:0000259" key="2">
    <source>
        <dbReference type="Pfam" id="PF13581"/>
    </source>
</evidence>
<dbReference type="InterPro" id="IPR003594">
    <property type="entry name" value="HATPase_dom"/>
</dbReference>
<dbReference type="PANTHER" id="PTHR35526">
    <property type="entry name" value="ANTI-SIGMA-F FACTOR RSBW-RELATED"/>
    <property type="match status" value="1"/>
</dbReference>
<dbReference type="EMBL" id="BOOG01000076">
    <property type="protein sequence ID" value="GIH73212.1"/>
    <property type="molecule type" value="Genomic_DNA"/>
</dbReference>
<keyword evidence="1" id="KW-0418">Kinase</keyword>
<name>A0A8J3RG13_9ACTN</name>
<dbReference type="SUPFAM" id="SSF55874">
    <property type="entry name" value="ATPase domain of HSP90 chaperone/DNA topoisomerase II/histidine kinase"/>
    <property type="match status" value="1"/>
</dbReference>
<comment type="caution">
    <text evidence="3">The sequence shown here is derived from an EMBL/GenBank/DDBJ whole genome shotgun (WGS) entry which is preliminary data.</text>
</comment>
<dbReference type="CDD" id="cd16936">
    <property type="entry name" value="HATPase_RsbW-like"/>
    <property type="match status" value="1"/>
</dbReference>
<keyword evidence="1" id="KW-0723">Serine/threonine-protein kinase</keyword>
<dbReference type="Gene3D" id="3.30.565.10">
    <property type="entry name" value="Histidine kinase-like ATPase, C-terminal domain"/>
    <property type="match status" value="1"/>
</dbReference>
<evidence type="ECO:0000256" key="1">
    <source>
        <dbReference type="ARBA" id="ARBA00022527"/>
    </source>
</evidence>
<dbReference type="InterPro" id="IPR036890">
    <property type="entry name" value="HATPase_C_sf"/>
</dbReference>
<reference evidence="3" key="1">
    <citation type="submission" date="2021-01" db="EMBL/GenBank/DDBJ databases">
        <title>Whole genome shotgun sequence of Sphaerimonospora thailandensis NBRC 107569.</title>
        <authorList>
            <person name="Komaki H."/>
            <person name="Tamura T."/>
        </authorList>
    </citation>
    <scope>NUCLEOTIDE SEQUENCE</scope>
    <source>
        <strain evidence="3">NBRC 107569</strain>
    </source>
</reference>
<keyword evidence="4" id="KW-1185">Reference proteome</keyword>
<accession>A0A8J3RG13</accession>
<sequence>MKPTRLGLNLILSANCSCDQPTFFWDCRLSELVTNAIVHTDSGIAPDGLVTVYLAAGCGRVHVEVIDEGSATSTPVVRQVHDDSDGGRGLWMLDLMATAWGSHLDDEAAGVVWFEIAHGAA</sequence>
<dbReference type="GO" id="GO:0004674">
    <property type="term" value="F:protein serine/threonine kinase activity"/>
    <property type="evidence" value="ECO:0007669"/>
    <property type="project" value="UniProtKB-KW"/>
</dbReference>
<dbReference type="PANTHER" id="PTHR35526:SF3">
    <property type="entry name" value="ANTI-SIGMA-F FACTOR RSBW"/>
    <property type="match status" value="1"/>
</dbReference>
<feature type="domain" description="Histidine kinase/HSP90-like ATPase" evidence="2">
    <location>
        <begin position="29"/>
        <end position="97"/>
    </location>
</feature>
<dbReference type="AlphaFoldDB" id="A0A8J3RG13"/>